<dbReference type="STRING" id="2903.R1B4Q3"/>
<evidence type="ECO:0000259" key="3">
    <source>
        <dbReference type="Pfam" id="PF13229"/>
    </source>
</evidence>
<dbReference type="InterPro" id="IPR000157">
    <property type="entry name" value="TIR_dom"/>
</dbReference>
<evidence type="ECO:0000313" key="5">
    <source>
        <dbReference type="EnsemblProtists" id="EOD04523"/>
    </source>
</evidence>
<dbReference type="Gene3D" id="2.160.20.10">
    <property type="entry name" value="Single-stranded right-handed beta-helix, Pectin lyase-like"/>
    <property type="match status" value="1"/>
</dbReference>
<feature type="region of interest" description="Disordered" evidence="1">
    <location>
        <begin position="292"/>
        <end position="318"/>
    </location>
</feature>
<dbReference type="InterPro" id="IPR039448">
    <property type="entry name" value="Beta_helix"/>
</dbReference>
<dbReference type="SUPFAM" id="SSF52200">
    <property type="entry name" value="Toll/Interleukin receptor TIR domain"/>
    <property type="match status" value="1"/>
</dbReference>
<dbReference type="KEGG" id="ehx:EMIHUDRAFT_453848"/>
<feature type="compositionally biased region" description="Basic and acidic residues" evidence="1">
    <location>
        <begin position="296"/>
        <end position="305"/>
    </location>
</feature>
<feature type="transmembrane region" description="Helical" evidence="2">
    <location>
        <begin position="583"/>
        <end position="605"/>
    </location>
</feature>
<sequence>MLRARRGAIENDYPAAVIEDRQSKTLLTDETLQRLRALRQRQWQKAAADFNKRQDAASARADASIAAWLAAHKERVALGMTTDGGTTTDHCDTEGMTEEVAAENAPPLVNGNGYACEARLLRTEESEPKRKFEAGMERRYMVDFNESEGESAFLVVRSTKGVWFDNPHVFHRSLAKVPISFCFAEGAQVQTELGPTASVKVGGYFASSAEYEEWYQRRRASLTLPPSLGAEACGVNDDVVVKEEAVAGEAASDEAVVAEESATEEATIKPAAAEVSASQEAPVAEAPITEEAVAEEAAKEVEKSAKTVSNTPDPTDTTCYPGLPTPMAAGKSGPASARSGSGPGYVDGVEAAVRRLGESVSYQAAPADGEKSPSPGVPTSGGIAPVAPKPLSAVAGAGQAEAEAAKEREHWEGRLKKAKAALDLIAEQREKWADLQSRRSGKCRRKAMRCRNNPKFGKAKGRRKSGKAKGRGSHRRPKPRGGPQTPPSPDRRREPQTTSGKAPFAGALRWLLLVCMPALGHCAPAVPSPTAVASAFSSAVASAASVASSASSTFSSGVASAASSAFSPAVASKASSLVSCSPLLMPALVLILLAIACGAIGTVMWRRNSKARRYGLLDCSHRFAPSHPLGSLRMCTYVHLCVRLLLLGLPAGLAQSESGPTRIAGDALGSNSVKHACIDHDGRSTEAARSALRGFETAAEDTSQPACGSILDMLGIPADLQRTVFNRGSLGGPRKTSSAFDGCRGGERVEKLVSVELAGYGAAGSSAHHVPNASASLGSDACVEAAHKEACIMNECPCATSESGDANVRRKANKLSEFSLEGDSAHAWDEGVALHAGLLEPPPVSDRNFLHPLAEALRASGTGRAGGGTLGQSRPTIEIAQGEKLLRTGARDSVRAIVDAAATLGRPSLREWWWCCAPAAVLLLQACGACWLLLGQRAPRSGAASGQRPSKAVRPRLSKSLGSVTLLLLISALPVARAGSGEAGSGEAGSGETGSGEQGSGLWGVPPSLPPLSPPVLCEDGSELIALLCPYAGTQLGCDTDLHTVNPAAPEGSILSRICPASCGACEPEESTPPSPPSTPSPPLLVLCEDDPGGLLTAWLTAYGGCAFLTAGLVGCDTDLHTINPAAPVGSTMSLICPASCGACESEEITPLSPLLVAALLCENDFFGLAASYGGCTFFLTFGCDFDLQTVNPDATALAHTPQDIRDEINKAVDQGRNAAVFIPPGVRLAFSSNVACGGDMLLSVRSSGEGATLDGKKSSNMFSISSGCSLYLEALHFVDGFGEYGGAVLASGAGDIAMKDVSFTGCEANLWGGGMYVIDSGDVSLERASFSECTAGNSGGGMRVRDSGDVALEGASFSECTAGDDGGGMIVYNSGDVSLESASFSECTAGDWGGGMWVGSSGDVALDGASFSECTAAYHGGGMWVGSSGDVSLDGASFSECTAAYYGGGMYVENSGDISLESARFVGCTSGFQAALILVGIERLALTNSQFVDSIASQPPAALFFSSRIAASGSILRNTTFFGNSAPDNITILAASPLTWDCPLGSWMPNVGQIIGDLSGCNRLCAEGHYGNASYHFTSDCSGPCWFGVLAGVVVALAGTGLVLYRALARAEAWDRFRARLDIVESQVGFQPKFKILVSFYQIAATLGPVYGVRLHEDFTRWTEFMDAISLDLLGLTYPDTCIGSMGDRLLLAGLWPILSILLGGAALACYALAEWLLSGRADALRRDLVRATLRRLLYWAILVAYLVLPSVSRSIFKARQCESFNVDDVTGERRSYLVADLDVLCSADDDEYSGLDAYFWVFFVLWPVLVPLSFLVLLLSIRSEVRAQRVRATARASRFLWRDYDPGFLFWEVVDMGRKLFLASLVLFIQTDDGSSKLLRLVVATVVSALYAAALALAKPFKRDDDLYLACTANLLLACCFISGMMIQLCESAAYEDMCKTLVGFESARGASEFVVALTAAMLATSLLVVLFKTVSAVRAPTIRLASSGRPPVLTLPRTCHFHGFISHCWGTGQDQTHTVVRRLQLLIPGVRIWLDVDNLEDVGRLEESVRDAMTFLVFLSARYFMSFNCRRELYAALGSNRPFIPIQEADVDKGGASIKDLKAECREHCVETAPAGYPNYSGPGEMLARVFEEAAPIVWVRGNAFQLESLKAIALRMLLHSPYYASRQTELDAGLMVPLQPGPCAFSGPVTILVCRGNEGAVGIAGELKNAAGEGRGSTASAEGVTIRDAEEALEGASADRLSGHVVFLLYLNNKTFLDAGGAVARLAQAAMGNQRITIAMVHEQEPSCGGCAFCNVIQQTPQVLLQPPYKLFDTVAVPLYPAPAHRKMSLRLILTSMGAVPCDAGSLRRRWQLLRRHIAVARLVWRRPASRDSLAEGSLSQEPQQMVQP</sequence>
<dbReference type="InterPro" id="IPR012334">
    <property type="entry name" value="Pectin_lyas_fold"/>
</dbReference>
<feature type="transmembrane region" description="Helical" evidence="2">
    <location>
        <begin position="1637"/>
        <end position="1654"/>
    </location>
</feature>
<dbReference type="InterPro" id="IPR035897">
    <property type="entry name" value="Toll_tir_struct_dom_sf"/>
</dbReference>
<feature type="transmembrane region" description="Helical" evidence="2">
    <location>
        <begin position="1909"/>
        <end position="1932"/>
    </location>
</feature>
<dbReference type="Proteomes" id="UP000013827">
    <property type="component" value="Unassembled WGS sequence"/>
</dbReference>
<reference evidence="6" key="1">
    <citation type="journal article" date="2013" name="Nature">
        <title>Pan genome of the phytoplankton Emiliania underpins its global distribution.</title>
        <authorList>
            <person name="Read B.A."/>
            <person name="Kegel J."/>
            <person name="Klute M.J."/>
            <person name="Kuo A."/>
            <person name="Lefebvre S.C."/>
            <person name="Maumus F."/>
            <person name="Mayer C."/>
            <person name="Miller J."/>
            <person name="Monier A."/>
            <person name="Salamov A."/>
            <person name="Young J."/>
            <person name="Aguilar M."/>
            <person name="Claverie J.M."/>
            <person name="Frickenhaus S."/>
            <person name="Gonzalez K."/>
            <person name="Herman E.K."/>
            <person name="Lin Y.C."/>
            <person name="Napier J."/>
            <person name="Ogata H."/>
            <person name="Sarno A.F."/>
            <person name="Shmutz J."/>
            <person name="Schroeder D."/>
            <person name="de Vargas C."/>
            <person name="Verret F."/>
            <person name="von Dassow P."/>
            <person name="Valentin K."/>
            <person name="Van de Peer Y."/>
            <person name="Wheeler G."/>
            <person name="Dacks J.B."/>
            <person name="Delwiche C.F."/>
            <person name="Dyhrman S.T."/>
            <person name="Glockner G."/>
            <person name="John U."/>
            <person name="Richards T."/>
            <person name="Worden A.Z."/>
            <person name="Zhang X."/>
            <person name="Grigoriev I.V."/>
            <person name="Allen A.E."/>
            <person name="Bidle K."/>
            <person name="Borodovsky M."/>
            <person name="Bowler C."/>
            <person name="Brownlee C."/>
            <person name="Cock J.M."/>
            <person name="Elias M."/>
            <person name="Gladyshev V.N."/>
            <person name="Groth M."/>
            <person name="Guda C."/>
            <person name="Hadaegh A."/>
            <person name="Iglesias-Rodriguez M.D."/>
            <person name="Jenkins J."/>
            <person name="Jones B.M."/>
            <person name="Lawson T."/>
            <person name="Leese F."/>
            <person name="Lindquist E."/>
            <person name="Lobanov A."/>
            <person name="Lomsadze A."/>
            <person name="Malik S.B."/>
            <person name="Marsh M.E."/>
            <person name="Mackinder L."/>
            <person name="Mock T."/>
            <person name="Mueller-Roeber B."/>
            <person name="Pagarete A."/>
            <person name="Parker M."/>
            <person name="Probert I."/>
            <person name="Quesneville H."/>
            <person name="Raines C."/>
            <person name="Rensing S.A."/>
            <person name="Riano-Pachon D.M."/>
            <person name="Richier S."/>
            <person name="Rokitta S."/>
            <person name="Shiraiwa Y."/>
            <person name="Soanes D.M."/>
            <person name="van der Giezen M."/>
            <person name="Wahlund T.M."/>
            <person name="Williams B."/>
            <person name="Wilson W."/>
            <person name="Wolfe G."/>
            <person name="Wurch L.L."/>
        </authorList>
    </citation>
    <scope>NUCLEOTIDE SEQUENCE</scope>
</reference>
<evidence type="ECO:0008006" key="7">
    <source>
        <dbReference type="Google" id="ProtNLM"/>
    </source>
</evidence>
<feature type="compositionally biased region" description="Low complexity" evidence="1">
    <location>
        <begin position="328"/>
        <end position="340"/>
    </location>
</feature>
<feature type="domain" description="Right handed beta helix" evidence="3">
    <location>
        <begin position="1288"/>
        <end position="1462"/>
    </location>
</feature>
<dbReference type="HOGENOM" id="CLU_229326_0_0_1"/>
<dbReference type="EnsemblProtists" id="EOD04523">
    <property type="protein sequence ID" value="EOD04523"/>
    <property type="gene ID" value="EMIHUDRAFT_453848"/>
</dbReference>
<feature type="compositionally biased region" description="Gly residues" evidence="1">
    <location>
        <begin position="981"/>
        <end position="1002"/>
    </location>
</feature>
<feature type="region of interest" description="Disordered" evidence="1">
    <location>
        <begin position="324"/>
        <end position="343"/>
    </location>
</feature>
<feature type="region of interest" description="Disordered" evidence="1">
    <location>
        <begin position="433"/>
        <end position="501"/>
    </location>
</feature>
<feature type="region of interest" description="Disordered" evidence="1">
    <location>
        <begin position="981"/>
        <end position="1006"/>
    </location>
</feature>
<feature type="transmembrane region" description="Helical" evidence="2">
    <location>
        <begin position="1953"/>
        <end position="1974"/>
    </location>
</feature>
<protein>
    <recommendedName>
        <fullName evidence="7">Right handed beta helix domain-containing protein</fullName>
    </recommendedName>
</protein>
<dbReference type="Gene3D" id="3.40.50.10140">
    <property type="entry name" value="Toll/interleukin-1 receptor homology (TIR) domain"/>
    <property type="match status" value="1"/>
</dbReference>
<feature type="transmembrane region" description="Helical" evidence="2">
    <location>
        <begin position="912"/>
        <end position="934"/>
    </location>
</feature>
<feature type="compositionally biased region" description="Basic residues" evidence="1">
    <location>
        <begin position="457"/>
        <end position="479"/>
    </location>
</feature>
<feature type="compositionally biased region" description="Basic residues" evidence="1">
    <location>
        <begin position="439"/>
        <end position="449"/>
    </location>
</feature>
<organism evidence="5 6">
    <name type="scientific">Emiliania huxleyi (strain CCMP1516)</name>
    <dbReference type="NCBI Taxonomy" id="280463"/>
    <lineage>
        <taxon>Eukaryota</taxon>
        <taxon>Haptista</taxon>
        <taxon>Haptophyta</taxon>
        <taxon>Prymnesiophyceae</taxon>
        <taxon>Isochrysidales</taxon>
        <taxon>Noelaerhabdaceae</taxon>
        <taxon>Emiliania</taxon>
    </lineage>
</organism>
<evidence type="ECO:0000256" key="2">
    <source>
        <dbReference type="SAM" id="Phobius"/>
    </source>
</evidence>
<feature type="transmembrane region" description="Helical" evidence="2">
    <location>
        <begin position="1880"/>
        <end position="1903"/>
    </location>
</feature>
<dbReference type="SUPFAM" id="SSF51126">
    <property type="entry name" value="Pectin lyase-like"/>
    <property type="match status" value="1"/>
</dbReference>
<feature type="transmembrane region" description="Helical" evidence="2">
    <location>
        <begin position="1696"/>
        <end position="1718"/>
    </location>
</feature>
<feature type="transmembrane region" description="Helical" evidence="2">
    <location>
        <begin position="1799"/>
        <end position="1823"/>
    </location>
</feature>
<accession>A0A0D3HZT8</accession>
<evidence type="ECO:0000313" key="6">
    <source>
        <dbReference type="Proteomes" id="UP000013827"/>
    </source>
</evidence>
<feature type="transmembrane region" description="Helical" evidence="2">
    <location>
        <begin position="1738"/>
        <end position="1758"/>
    </location>
</feature>
<dbReference type="PANTHER" id="PTHR11319">
    <property type="entry name" value="G PROTEIN-COUPLED RECEPTOR-RELATED"/>
    <property type="match status" value="1"/>
</dbReference>
<keyword evidence="2" id="KW-0472">Membrane</keyword>
<dbReference type="RefSeq" id="XP_005756952.1">
    <property type="nucleotide sequence ID" value="XM_005756895.1"/>
</dbReference>
<feature type="transmembrane region" description="Helical" evidence="2">
    <location>
        <begin position="1587"/>
        <end position="1609"/>
    </location>
</feature>
<reference evidence="5" key="2">
    <citation type="submission" date="2024-10" db="UniProtKB">
        <authorList>
            <consortium name="EnsemblProtists"/>
        </authorList>
    </citation>
    <scope>IDENTIFICATION</scope>
</reference>
<evidence type="ECO:0000259" key="4">
    <source>
        <dbReference type="Pfam" id="PF13676"/>
    </source>
</evidence>
<dbReference type="Pfam" id="PF13676">
    <property type="entry name" value="TIR_2"/>
    <property type="match status" value="1"/>
</dbReference>
<keyword evidence="2" id="KW-1133">Transmembrane helix</keyword>
<feature type="region of interest" description="Disordered" evidence="1">
    <location>
        <begin position="362"/>
        <end position="389"/>
    </location>
</feature>
<evidence type="ECO:0000256" key="1">
    <source>
        <dbReference type="SAM" id="MobiDB-lite"/>
    </source>
</evidence>
<dbReference type="GeneID" id="17250720"/>
<proteinExistence type="predicted"/>
<keyword evidence="2" id="KW-0812">Transmembrane</keyword>
<dbReference type="PaxDb" id="2903-EOD04523"/>
<dbReference type="eggNOG" id="ENOG502QSG1">
    <property type="taxonomic scope" value="Eukaryota"/>
</dbReference>
<feature type="compositionally biased region" description="Polar residues" evidence="1">
    <location>
        <begin position="309"/>
        <end position="318"/>
    </location>
</feature>
<name>A0A0D3HZT8_EMIH1</name>
<dbReference type="PANTHER" id="PTHR11319:SF35">
    <property type="entry name" value="OUTER MEMBRANE PROTEIN PMPC-RELATED"/>
    <property type="match status" value="1"/>
</dbReference>
<dbReference type="Pfam" id="PF13229">
    <property type="entry name" value="Beta_helix"/>
    <property type="match status" value="1"/>
</dbReference>
<feature type="domain" description="TIR" evidence="4">
    <location>
        <begin position="2007"/>
        <end position="2092"/>
    </location>
</feature>
<dbReference type="GO" id="GO:0007165">
    <property type="term" value="P:signal transduction"/>
    <property type="evidence" value="ECO:0007669"/>
    <property type="project" value="InterPro"/>
</dbReference>
<dbReference type="InterPro" id="IPR011050">
    <property type="entry name" value="Pectin_lyase_fold/virulence"/>
</dbReference>
<keyword evidence="6" id="KW-1185">Reference proteome</keyword>